<evidence type="ECO:0000256" key="1">
    <source>
        <dbReference type="ARBA" id="ARBA00022994"/>
    </source>
</evidence>
<accession>A0A166CF39</accession>
<dbReference type="STRING" id="49547.MBCUR_04820"/>
<protein>
    <submittedName>
        <fullName evidence="2">Methyl-coenzyme M reductase operon protein D</fullName>
    </submittedName>
</protein>
<comment type="caution">
    <text evidence="2">The sequence shown here is derived from an EMBL/GenBank/DDBJ whole genome shotgun (WGS) entry which is preliminary data.</text>
</comment>
<organism evidence="2 3">
    <name type="scientific">Methanobrevibacter curvatus</name>
    <dbReference type="NCBI Taxonomy" id="49547"/>
    <lineage>
        <taxon>Archaea</taxon>
        <taxon>Methanobacteriati</taxon>
        <taxon>Methanobacteriota</taxon>
        <taxon>Methanomada group</taxon>
        <taxon>Methanobacteria</taxon>
        <taxon>Methanobacteriales</taxon>
        <taxon>Methanobacteriaceae</taxon>
        <taxon>Methanobrevibacter</taxon>
    </lineage>
</organism>
<dbReference type="PIRSF" id="PIRSF005636">
    <property type="entry name" value="McrD"/>
    <property type="match status" value="1"/>
</dbReference>
<keyword evidence="1" id="KW-0484">Methanogenesis</keyword>
<gene>
    <name evidence="2" type="ORF">MBCUR_04820</name>
</gene>
<proteinExistence type="predicted"/>
<dbReference type="Proteomes" id="UP000077245">
    <property type="component" value="Unassembled WGS sequence"/>
</dbReference>
<dbReference type="InterPro" id="IPR003901">
    <property type="entry name" value="Me_CoM_Rdtase_D"/>
</dbReference>
<dbReference type="Pfam" id="PF02505">
    <property type="entry name" value="MCR_D"/>
    <property type="match status" value="1"/>
</dbReference>
<sequence>MDIQIFPHRILSADTTELVLNKIEALDDVHRTVINGPRLPPEDLDLPPQYREKRTINVQGKEIDLKVQTGRIFVEISQESTIDEVKNICQDAFPFGFEINIGKFMRTQKTVTDHMKYGDEKIPDEYIGMTDQSAKLSDRLTILKKDGN</sequence>
<dbReference type="NCBIfam" id="TIGR03260">
    <property type="entry name" value="met_CoM_red_D"/>
    <property type="match status" value="1"/>
</dbReference>
<dbReference type="OrthoDB" id="109281at2157"/>
<dbReference type="PATRIC" id="fig|49547.3.peg.505"/>
<dbReference type="RefSeq" id="WP_067089740.1">
    <property type="nucleotide sequence ID" value="NZ_LWMV01000094.1"/>
</dbReference>
<dbReference type="AlphaFoldDB" id="A0A166CF39"/>
<name>A0A166CF39_9EURY</name>
<dbReference type="GO" id="GO:0015948">
    <property type="term" value="P:methanogenesis"/>
    <property type="evidence" value="ECO:0007669"/>
    <property type="project" value="UniProtKB-KW"/>
</dbReference>
<evidence type="ECO:0000313" key="3">
    <source>
        <dbReference type="Proteomes" id="UP000077245"/>
    </source>
</evidence>
<dbReference type="EMBL" id="LWMV01000094">
    <property type="protein sequence ID" value="KZX14434.1"/>
    <property type="molecule type" value="Genomic_DNA"/>
</dbReference>
<evidence type="ECO:0000313" key="2">
    <source>
        <dbReference type="EMBL" id="KZX14434.1"/>
    </source>
</evidence>
<keyword evidence="3" id="KW-1185">Reference proteome</keyword>
<reference evidence="2 3" key="1">
    <citation type="submission" date="2016-04" db="EMBL/GenBank/DDBJ databases">
        <title>Genome sequence of Methanobrevibacter curvatus DSM 11111.</title>
        <authorList>
            <person name="Poehlein A."/>
            <person name="Seedorf H."/>
            <person name="Daniel R."/>
        </authorList>
    </citation>
    <scope>NUCLEOTIDE SEQUENCE [LARGE SCALE GENOMIC DNA]</scope>
    <source>
        <strain evidence="2 3">DSM 11111</strain>
    </source>
</reference>